<dbReference type="PATRIC" id="fig|1278073.3.peg.1357"/>
<dbReference type="RefSeq" id="WP_015346913.1">
    <property type="nucleotide sequence ID" value="NC_020126.1"/>
</dbReference>
<evidence type="ECO:0000313" key="2">
    <source>
        <dbReference type="Proteomes" id="UP000011131"/>
    </source>
</evidence>
<sequence length="40" mass="4393">MLTLPTPLLVLVAILLFPFILAGSILVDAFEVELEEQPAR</sequence>
<dbReference type="STRING" id="1278073.MYSTI_01302"/>
<dbReference type="KEGG" id="msd:MYSTI_01302"/>
<reference evidence="1 2" key="1">
    <citation type="journal article" date="2013" name="Genome Announc.">
        <title>Complete genome sequence of Myxococcus stipitatus strain DSM 14675, a fruiting myxobacterium.</title>
        <authorList>
            <person name="Huntley S."/>
            <person name="Kneip S."/>
            <person name="Treuner-Lange A."/>
            <person name="Sogaard-Andersen L."/>
        </authorList>
    </citation>
    <scope>NUCLEOTIDE SEQUENCE [LARGE SCALE GENOMIC DNA]</scope>
    <source>
        <strain evidence="2">DSM 14675 / JCM 12634 / Mx s8</strain>
    </source>
</reference>
<gene>
    <name evidence="1" type="ordered locus">MYSTI_01302</name>
</gene>
<name>L7U459_MYXSD</name>
<dbReference type="Proteomes" id="UP000011131">
    <property type="component" value="Chromosome"/>
</dbReference>
<protein>
    <submittedName>
        <fullName evidence="1">Uncharacterized protein</fullName>
    </submittedName>
</protein>
<keyword evidence="2" id="KW-1185">Reference proteome</keyword>
<proteinExistence type="predicted"/>
<organism evidence="1 2">
    <name type="scientific">Myxococcus stipitatus (strain DSM 14675 / JCM 12634 / Mx s8)</name>
    <dbReference type="NCBI Taxonomy" id="1278073"/>
    <lineage>
        <taxon>Bacteria</taxon>
        <taxon>Pseudomonadati</taxon>
        <taxon>Myxococcota</taxon>
        <taxon>Myxococcia</taxon>
        <taxon>Myxococcales</taxon>
        <taxon>Cystobacterineae</taxon>
        <taxon>Myxococcaceae</taxon>
        <taxon>Myxococcus</taxon>
    </lineage>
</organism>
<dbReference type="HOGENOM" id="CLU_216884_0_0_7"/>
<dbReference type="AlphaFoldDB" id="L7U459"/>
<dbReference type="EMBL" id="CP004025">
    <property type="protein sequence ID" value="AGC42650.1"/>
    <property type="molecule type" value="Genomic_DNA"/>
</dbReference>
<evidence type="ECO:0000313" key="1">
    <source>
        <dbReference type="EMBL" id="AGC42650.1"/>
    </source>
</evidence>
<accession>L7U459</accession>